<accession>A0ABW2ZXI4</accession>
<comment type="caution">
    <text evidence="3">The sequence shown here is derived from an EMBL/GenBank/DDBJ whole genome shotgun (WGS) entry which is preliminary data.</text>
</comment>
<evidence type="ECO:0000313" key="4">
    <source>
        <dbReference type="Proteomes" id="UP001597053"/>
    </source>
</evidence>
<protein>
    <submittedName>
        <fullName evidence="3">Uncharacterized protein</fullName>
    </submittedName>
</protein>
<evidence type="ECO:0000313" key="3">
    <source>
        <dbReference type="EMBL" id="MFD0783355.1"/>
    </source>
</evidence>
<feature type="transmembrane region" description="Helical" evidence="2">
    <location>
        <begin position="226"/>
        <end position="246"/>
    </location>
</feature>
<keyword evidence="4" id="KW-1185">Reference proteome</keyword>
<feature type="transmembrane region" description="Helical" evidence="2">
    <location>
        <begin position="441"/>
        <end position="462"/>
    </location>
</feature>
<evidence type="ECO:0000256" key="1">
    <source>
        <dbReference type="SAM" id="MobiDB-lite"/>
    </source>
</evidence>
<name>A0ABW2ZXI4_9ACTN</name>
<keyword evidence="2" id="KW-0812">Transmembrane</keyword>
<dbReference type="EMBL" id="JBHTHM010000130">
    <property type="protein sequence ID" value="MFD0783355.1"/>
    <property type="molecule type" value="Genomic_DNA"/>
</dbReference>
<proteinExistence type="predicted"/>
<keyword evidence="2" id="KW-1133">Transmembrane helix</keyword>
<feature type="transmembrane region" description="Helical" evidence="2">
    <location>
        <begin position="399"/>
        <end position="421"/>
    </location>
</feature>
<feature type="transmembrane region" description="Helical" evidence="2">
    <location>
        <begin position="146"/>
        <end position="162"/>
    </location>
</feature>
<feature type="region of interest" description="Disordered" evidence="1">
    <location>
        <begin position="1"/>
        <end position="63"/>
    </location>
</feature>
<feature type="transmembrane region" description="Helical" evidence="2">
    <location>
        <begin position="197"/>
        <end position="220"/>
    </location>
</feature>
<sequence length="466" mass="51158">MDDDARPRPRPRSWAADTPEPEAVPGDVTGENDDVDDPVPFSDDELAADDGPDVSEPPTADESASVWIQAPWWVVHGERIDAAALATRKDLRKEKLRLAPHLAGYDTFWGYVDVDPVSVVPTVRAARRALDWRNVALRRWSMPHPLALIVNVVVAAAAALGIAGGPAAHRLVAFAACLIFGVWFVKMVSSLAISSRLAAIVAAAAALACAVALAASTVHMTRWYDVLVGIALAAAGLFVAAMWPIVQAWRVERIYWTSPDGAMVAALLEYGDCVESDPAPQDRRQAVAALDRAATRFEIEWHRANRTGVDVTDRQLRAWAGRIRAETRELQRGFAFGAPSTYVLLMRTYKLMQAIVNRYSLDDHEDTWVRHGSWRRPPTSALARLWVRSKQSGRYVRQCLFAGFIAVTALLLLADTVWNAVPTFIGTHVSRGLGSALNFDPTVRVFVATISLSLFAVAGRVFTRRH</sequence>
<evidence type="ECO:0000256" key="2">
    <source>
        <dbReference type="SAM" id="Phobius"/>
    </source>
</evidence>
<gene>
    <name evidence="3" type="ORF">ACFQZ8_05385</name>
</gene>
<feature type="transmembrane region" description="Helical" evidence="2">
    <location>
        <begin position="168"/>
        <end position="185"/>
    </location>
</feature>
<dbReference type="Proteomes" id="UP001597053">
    <property type="component" value="Unassembled WGS sequence"/>
</dbReference>
<organism evidence="3 4">
    <name type="scientific">Micromonospora azadirachtae</name>
    <dbReference type="NCBI Taxonomy" id="1970735"/>
    <lineage>
        <taxon>Bacteria</taxon>
        <taxon>Bacillati</taxon>
        <taxon>Actinomycetota</taxon>
        <taxon>Actinomycetes</taxon>
        <taxon>Micromonosporales</taxon>
        <taxon>Micromonosporaceae</taxon>
        <taxon>Micromonospora</taxon>
    </lineage>
</organism>
<reference evidence="4" key="1">
    <citation type="journal article" date="2019" name="Int. J. Syst. Evol. Microbiol.">
        <title>The Global Catalogue of Microorganisms (GCM) 10K type strain sequencing project: providing services to taxonomists for standard genome sequencing and annotation.</title>
        <authorList>
            <consortium name="The Broad Institute Genomics Platform"/>
            <consortium name="The Broad Institute Genome Sequencing Center for Infectious Disease"/>
            <person name="Wu L."/>
            <person name="Ma J."/>
        </authorList>
    </citation>
    <scope>NUCLEOTIDE SEQUENCE [LARGE SCALE GENOMIC DNA]</scope>
    <source>
        <strain evidence="4">JCM 32148</strain>
    </source>
</reference>
<feature type="compositionally biased region" description="Acidic residues" evidence="1">
    <location>
        <begin position="30"/>
        <end position="53"/>
    </location>
</feature>
<keyword evidence="2" id="KW-0472">Membrane</keyword>